<dbReference type="AlphaFoldDB" id="X0Y0W7"/>
<sequence length="217" mass="24782">EDLWLDLLHFNHLDLNVNILLANTYLQENYLYILSHRKKYQKILTKVMINGPHELMSHSRIFEYLAYIGKAYLYDRKPFTLDEILANTKDQILLQYKNVLIVGIISPGKVNSQKDFPLMIALDLMQIEISEILLDVIMDMSPDKIKKFISHINDGGNTTLINAANAEAVNIVKRLLKLSPEITLPEHKNNAGYTALSTAIVRGSKDIIEMLLPLSHN</sequence>
<comment type="caution">
    <text evidence="1">The sequence shown here is derived from an EMBL/GenBank/DDBJ whole genome shotgun (WGS) entry which is preliminary data.</text>
</comment>
<dbReference type="EMBL" id="BARS01054503">
    <property type="protein sequence ID" value="GAG49350.1"/>
    <property type="molecule type" value="Genomic_DNA"/>
</dbReference>
<feature type="non-terminal residue" evidence="1">
    <location>
        <position position="217"/>
    </location>
</feature>
<dbReference type="Pfam" id="PF12796">
    <property type="entry name" value="Ank_2"/>
    <property type="match status" value="1"/>
</dbReference>
<organism evidence="1">
    <name type="scientific">marine sediment metagenome</name>
    <dbReference type="NCBI Taxonomy" id="412755"/>
    <lineage>
        <taxon>unclassified sequences</taxon>
        <taxon>metagenomes</taxon>
        <taxon>ecological metagenomes</taxon>
    </lineage>
</organism>
<dbReference type="InterPro" id="IPR036770">
    <property type="entry name" value="Ankyrin_rpt-contain_sf"/>
</dbReference>
<dbReference type="PANTHER" id="PTHR24121">
    <property type="entry name" value="NO MECHANORECEPTOR POTENTIAL C, ISOFORM D-RELATED"/>
    <property type="match status" value="1"/>
</dbReference>
<proteinExistence type="predicted"/>
<dbReference type="Gene3D" id="1.25.40.20">
    <property type="entry name" value="Ankyrin repeat-containing domain"/>
    <property type="match status" value="1"/>
</dbReference>
<gene>
    <name evidence="1" type="ORF">S01H1_80677</name>
</gene>
<feature type="non-terminal residue" evidence="1">
    <location>
        <position position="1"/>
    </location>
</feature>
<evidence type="ECO:0000313" key="1">
    <source>
        <dbReference type="EMBL" id="GAG49350.1"/>
    </source>
</evidence>
<protein>
    <submittedName>
        <fullName evidence="1">Uncharacterized protein</fullName>
    </submittedName>
</protein>
<dbReference type="PANTHER" id="PTHR24121:SF23">
    <property type="entry name" value="NO MECHANORECEPTOR POTENTIAL C, ISOFORM H"/>
    <property type="match status" value="1"/>
</dbReference>
<accession>X0Y0W7</accession>
<reference evidence="1" key="1">
    <citation type="journal article" date="2014" name="Front. Microbiol.">
        <title>High frequency of phylogenetically diverse reductive dehalogenase-homologous genes in deep subseafloor sedimentary metagenomes.</title>
        <authorList>
            <person name="Kawai M."/>
            <person name="Futagami T."/>
            <person name="Toyoda A."/>
            <person name="Takaki Y."/>
            <person name="Nishi S."/>
            <person name="Hori S."/>
            <person name="Arai W."/>
            <person name="Tsubouchi T."/>
            <person name="Morono Y."/>
            <person name="Uchiyama I."/>
            <person name="Ito T."/>
            <person name="Fujiyama A."/>
            <person name="Inagaki F."/>
            <person name="Takami H."/>
        </authorList>
    </citation>
    <scope>NUCLEOTIDE SEQUENCE</scope>
    <source>
        <strain evidence="1">Expedition CK06-06</strain>
    </source>
</reference>
<dbReference type="InterPro" id="IPR002110">
    <property type="entry name" value="Ankyrin_rpt"/>
</dbReference>
<name>X0Y0W7_9ZZZZ</name>
<dbReference type="SUPFAM" id="SSF48403">
    <property type="entry name" value="Ankyrin repeat"/>
    <property type="match status" value="1"/>
</dbReference>